<reference evidence="1 2" key="1">
    <citation type="journal article" date="2012" name="Eukaryot. Cell">
        <title>Draft genome sequence of Wickerhamomyces ciferrii NRRL Y-1031 F-60-10.</title>
        <authorList>
            <person name="Schneider J."/>
            <person name="Andrea H."/>
            <person name="Blom J."/>
            <person name="Jaenicke S."/>
            <person name="Ruckert C."/>
            <person name="Schorsch C."/>
            <person name="Szczepanowski R."/>
            <person name="Farwick M."/>
            <person name="Goesmann A."/>
            <person name="Puhler A."/>
            <person name="Schaffer S."/>
            <person name="Tauch A."/>
            <person name="Kohler T."/>
            <person name="Brinkrolf K."/>
        </authorList>
    </citation>
    <scope>NUCLEOTIDE SEQUENCE [LARGE SCALE GENOMIC DNA]</scope>
    <source>
        <strain evidence="2">ATCC 14091 / BCRC 22168 / CBS 111 / JCM 3599 / NBRC 0793 / NRRL Y-1031 F-60-10</strain>
    </source>
</reference>
<evidence type="ECO:0000313" key="2">
    <source>
        <dbReference type="Proteomes" id="UP000009328"/>
    </source>
</evidence>
<proteinExistence type="predicted"/>
<evidence type="ECO:0000313" key="1">
    <source>
        <dbReference type="EMBL" id="CCH41607.1"/>
    </source>
</evidence>
<keyword evidence="2" id="KW-1185">Reference proteome</keyword>
<dbReference type="HOGENOM" id="CLU_1134309_0_0_1"/>
<dbReference type="InParanoid" id="K0KHE8"/>
<sequence>MSSIQILYSPNLDPKSPILPKMSESITSSTNSTGSLGSLSTLGSSSAIANQSFLLPKMKQASINNTIIPPHKSPKDISSQYFNSSSNLDLDEIIKEFDAKDVELMKKRNKQAQRQYGKSLAEYGELKLKTKRLEEQGLNGEYVYGQLILKEIEILKFEIFFQLTDVYKKFIESLKDYQDCYNTKTEKQEKKPIVLENYEIVQSLLRQLRFLDLERSKILQLQWPFRETLWGKIWNFFKSNNKDDE</sequence>
<dbReference type="EMBL" id="CAIF01000026">
    <property type="protein sequence ID" value="CCH41607.1"/>
    <property type="molecule type" value="Genomic_DNA"/>
</dbReference>
<accession>K0KHE8</accession>
<name>K0KHE8_WICCF</name>
<dbReference type="AlphaFoldDB" id="K0KHE8"/>
<protein>
    <submittedName>
        <fullName evidence="1">Coiled-coil domain-containing protein</fullName>
    </submittedName>
</protein>
<comment type="caution">
    <text evidence="1">The sequence shown here is derived from an EMBL/GenBank/DDBJ whole genome shotgun (WGS) entry which is preliminary data.</text>
</comment>
<dbReference type="Proteomes" id="UP000009328">
    <property type="component" value="Unassembled WGS sequence"/>
</dbReference>
<organism evidence="1 2">
    <name type="scientific">Wickerhamomyces ciferrii (strain ATCC 14091 / BCRC 22168 / CBS 111 / JCM 3599 / NBRC 0793 / NRRL Y-1031 F-60-10)</name>
    <name type="common">Yeast</name>
    <name type="synonym">Pichia ciferrii</name>
    <dbReference type="NCBI Taxonomy" id="1206466"/>
    <lineage>
        <taxon>Eukaryota</taxon>
        <taxon>Fungi</taxon>
        <taxon>Dikarya</taxon>
        <taxon>Ascomycota</taxon>
        <taxon>Saccharomycotina</taxon>
        <taxon>Saccharomycetes</taxon>
        <taxon>Phaffomycetales</taxon>
        <taxon>Wickerhamomycetaceae</taxon>
        <taxon>Wickerhamomyces</taxon>
    </lineage>
</organism>
<gene>
    <name evidence="1" type="ORF">BN7_1148</name>
</gene>